<dbReference type="SUPFAM" id="SSF51735">
    <property type="entry name" value="NAD(P)-binding Rossmann-fold domains"/>
    <property type="match status" value="1"/>
</dbReference>
<feature type="transmembrane region" description="Helical" evidence="10">
    <location>
        <begin position="360"/>
        <end position="383"/>
    </location>
</feature>
<comment type="similarity">
    <text evidence="2 10">Belongs to the fatty acyl-CoA reductase family.</text>
</comment>
<dbReference type="Proteomes" id="UP000015103">
    <property type="component" value="Unassembled WGS sequence"/>
</dbReference>
<dbReference type="FunFam" id="3.40.50.720:FF:000143">
    <property type="entry name" value="Fatty acyl-CoA reductase"/>
    <property type="match status" value="1"/>
</dbReference>
<dbReference type="STRING" id="13249.T1IA91"/>
<dbReference type="eggNOG" id="KOG1221">
    <property type="taxonomic scope" value="Eukaryota"/>
</dbReference>
<dbReference type="AlphaFoldDB" id="T1IA91"/>
<dbReference type="InParanoid" id="T1IA91"/>
<keyword evidence="6 10" id="KW-1133">Transmembrane helix</keyword>
<dbReference type="InterPro" id="IPR026055">
    <property type="entry name" value="FAR"/>
</dbReference>
<dbReference type="Pfam" id="PF07993">
    <property type="entry name" value="NAD_binding_4"/>
    <property type="match status" value="1"/>
</dbReference>
<evidence type="ECO:0000256" key="7">
    <source>
        <dbReference type="ARBA" id="ARBA00023098"/>
    </source>
</evidence>
<keyword evidence="7 10" id="KW-0443">Lipid metabolism</keyword>
<dbReference type="InterPro" id="IPR033640">
    <property type="entry name" value="FAR_C"/>
</dbReference>
<name>T1IA91_RHOPR</name>
<dbReference type="VEuPathDB" id="VectorBase:RPRC013212"/>
<dbReference type="PANTHER" id="PTHR11011:SF60">
    <property type="entry name" value="FATTY ACYL-COA REDUCTASE-RELATED"/>
    <property type="match status" value="1"/>
</dbReference>
<dbReference type="GO" id="GO:0102965">
    <property type="term" value="F:alcohol-forming long-chain fatty acyl-CoA reductase activity"/>
    <property type="evidence" value="ECO:0007669"/>
    <property type="project" value="UniProtKB-EC"/>
</dbReference>
<dbReference type="PANTHER" id="PTHR11011">
    <property type="entry name" value="MALE STERILITY PROTEIN 2-RELATED"/>
    <property type="match status" value="1"/>
</dbReference>
<evidence type="ECO:0000259" key="11">
    <source>
        <dbReference type="Pfam" id="PF03015"/>
    </source>
</evidence>
<evidence type="ECO:0000256" key="6">
    <source>
        <dbReference type="ARBA" id="ARBA00022989"/>
    </source>
</evidence>
<evidence type="ECO:0000256" key="9">
    <source>
        <dbReference type="ARBA" id="ARBA00052530"/>
    </source>
</evidence>
<evidence type="ECO:0000256" key="2">
    <source>
        <dbReference type="ARBA" id="ARBA00005928"/>
    </source>
</evidence>
<evidence type="ECO:0000256" key="3">
    <source>
        <dbReference type="ARBA" id="ARBA00022516"/>
    </source>
</evidence>
<dbReference type="CDD" id="cd05236">
    <property type="entry name" value="FAR-N_SDR_e"/>
    <property type="match status" value="1"/>
</dbReference>
<keyword evidence="10" id="KW-0560">Oxidoreductase</keyword>
<dbReference type="Pfam" id="PF03015">
    <property type="entry name" value="Sterile"/>
    <property type="match status" value="1"/>
</dbReference>
<feature type="domain" description="Fatty acyl-CoA reductase C-terminal" evidence="11">
    <location>
        <begin position="378"/>
        <end position="450"/>
    </location>
</feature>
<evidence type="ECO:0000313" key="13">
    <source>
        <dbReference type="EnsemblMetazoa" id="RPRC013212-PA"/>
    </source>
</evidence>
<evidence type="ECO:0000256" key="8">
    <source>
        <dbReference type="ARBA" id="ARBA00023136"/>
    </source>
</evidence>
<comment type="subcellular location">
    <subcellularLocation>
        <location evidence="1">Membrane</location>
        <topology evidence="1">Multi-pass membrane protein</topology>
    </subcellularLocation>
</comment>
<dbReference type="Gene3D" id="3.40.50.720">
    <property type="entry name" value="NAD(P)-binding Rossmann-like Domain"/>
    <property type="match status" value="1"/>
</dbReference>
<feature type="domain" description="Thioester reductase (TE)" evidence="12">
    <location>
        <begin position="15"/>
        <end position="284"/>
    </location>
</feature>
<dbReference type="EMBL" id="ACPB03019172">
    <property type="status" value="NOT_ANNOTATED_CDS"/>
    <property type="molecule type" value="Genomic_DNA"/>
</dbReference>
<keyword evidence="3 10" id="KW-0444">Lipid biosynthesis</keyword>
<accession>T1IA91</accession>
<comment type="function">
    <text evidence="10">Catalyzes the reduction of fatty acyl-CoA to fatty alcohols.</text>
</comment>
<dbReference type="OMA" id="ALDWDSY"/>
<dbReference type="EC" id="1.2.1.84" evidence="10"/>
<dbReference type="EnsemblMetazoa" id="RPRC013212-RA">
    <property type="protein sequence ID" value="RPRC013212-PA"/>
    <property type="gene ID" value="RPRC013212"/>
</dbReference>
<dbReference type="InterPro" id="IPR036291">
    <property type="entry name" value="NAD(P)-bd_dom_sf"/>
</dbReference>
<evidence type="ECO:0000256" key="10">
    <source>
        <dbReference type="RuleBase" id="RU363097"/>
    </source>
</evidence>
<evidence type="ECO:0000256" key="4">
    <source>
        <dbReference type="ARBA" id="ARBA00022692"/>
    </source>
</evidence>
<reference evidence="13" key="1">
    <citation type="submission" date="2015-05" db="UniProtKB">
        <authorList>
            <consortium name="EnsemblMetazoa"/>
        </authorList>
    </citation>
    <scope>IDENTIFICATION</scope>
</reference>
<dbReference type="HOGENOM" id="CLU_024661_0_0_1"/>
<dbReference type="GO" id="GO:0005777">
    <property type="term" value="C:peroxisome"/>
    <property type="evidence" value="ECO:0007669"/>
    <property type="project" value="TreeGrafter"/>
</dbReference>
<evidence type="ECO:0000313" key="14">
    <source>
        <dbReference type="Proteomes" id="UP000015103"/>
    </source>
</evidence>
<keyword evidence="5 10" id="KW-0521">NADP</keyword>
<keyword evidence="4 10" id="KW-0812">Transmembrane</keyword>
<dbReference type="CDD" id="cd09071">
    <property type="entry name" value="FAR_C"/>
    <property type="match status" value="1"/>
</dbReference>
<evidence type="ECO:0000259" key="12">
    <source>
        <dbReference type="Pfam" id="PF07993"/>
    </source>
</evidence>
<proteinExistence type="inferred from homology"/>
<dbReference type="GO" id="GO:0080019">
    <property type="term" value="F:alcohol-forming very long-chain fatty acyl-CoA reductase activity"/>
    <property type="evidence" value="ECO:0007669"/>
    <property type="project" value="InterPro"/>
</dbReference>
<dbReference type="GO" id="GO:0035336">
    <property type="term" value="P:long-chain fatty-acyl-CoA metabolic process"/>
    <property type="evidence" value="ECO:0007669"/>
    <property type="project" value="TreeGrafter"/>
</dbReference>
<comment type="catalytic activity">
    <reaction evidence="9 10">
        <text>a long-chain fatty acyl-CoA + 2 NADPH + 2 H(+) = a long-chain primary fatty alcohol + 2 NADP(+) + CoA</text>
        <dbReference type="Rhea" id="RHEA:52716"/>
        <dbReference type="ChEBI" id="CHEBI:15378"/>
        <dbReference type="ChEBI" id="CHEBI:57287"/>
        <dbReference type="ChEBI" id="CHEBI:57783"/>
        <dbReference type="ChEBI" id="CHEBI:58349"/>
        <dbReference type="ChEBI" id="CHEBI:77396"/>
        <dbReference type="ChEBI" id="CHEBI:83139"/>
        <dbReference type="EC" id="1.2.1.84"/>
    </reaction>
</comment>
<protein>
    <recommendedName>
        <fullName evidence="10">Fatty acyl-CoA reductase</fullName>
        <ecNumber evidence="10">1.2.1.84</ecNumber>
    </recommendedName>
</protein>
<dbReference type="InterPro" id="IPR013120">
    <property type="entry name" value="FAR_NAD-bd"/>
</dbReference>
<evidence type="ECO:0000256" key="1">
    <source>
        <dbReference type="ARBA" id="ARBA00004141"/>
    </source>
</evidence>
<keyword evidence="14" id="KW-1185">Reference proteome</keyword>
<keyword evidence="8 10" id="KW-0472">Membrane</keyword>
<sequence length="451" mass="51552">MSEVVQFFKGKTIFLTGATGTLGKLLIDHLLRKCEPKKLYLLIRNKNNVDPNNRAEKLFEEVIFERLRNEKPYIHETVKILDGDLCENLLGIKEELFKELTENVEIVIHGAATVRFDEPLRIATNINVKGTMSVIKLCQQIKNLKAFSYISTAFSNYPYRDIKEELYDIHINCDQLMDLMTILNDNELNSLQSRILDKWCNTYVFTKAVAENAIKMYAKDIPVAIVRPSIVIGTESEPIPGWSGNFSGASRMVAASSLGILRIAKMGPNCTAEMVPGDKVANCILAATYKTGHLGVKSGIGLVESGGLYNMVTNRNNKVSYSEFTKIMCNASQTIPLERIMWPPTLIMQPNAVVFEILSLFLYLIPAFILTFFFLNFSIFWLYKNFRKLSNTLSYFTTKTWNFTYNNTVELWNDLGDEDRVLFNFDMISINWSNCITNFYKGIKKYLFKEN</sequence>
<evidence type="ECO:0000256" key="5">
    <source>
        <dbReference type="ARBA" id="ARBA00022857"/>
    </source>
</evidence>
<dbReference type="GO" id="GO:0016020">
    <property type="term" value="C:membrane"/>
    <property type="evidence" value="ECO:0007669"/>
    <property type="project" value="UniProtKB-SubCell"/>
</dbReference>
<organism evidence="13 14">
    <name type="scientific">Rhodnius prolixus</name>
    <name type="common">Triatomid bug</name>
    <dbReference type="NCBI Taxonomy" id="13249"/>
    <lineage>
        <taxon>Eukaryota</taxon>
        <taxon>Metazoa</taxon>
        <taxon>Ecdysozoa</taxon>
        <taxon>Arthropoda</taxon>
        <taxon>Hexapoda</taxon>
        <taxon>Insecta</taxon>
        <taxon>Pterygota</taxon>
        <taxon>Neoptera</taxon>
        <taxon>Paraneoptera</taxon>
        <taxon>Hemiptera</taxon>
        <taxon>Heteroptera</taxon>
        <taxon>Panheteroptera</taxon>
        <taxon>Cimicomorpha</taxon>
        <taxon>Reduviidae</taxon>
        <taxon>Triatominae</taxon>
        <taxon>Rhodnius</taxon>
    </lineage>
</organism>